<evidence type="ECO:0000256" key="1">
    <source>
        <dbReference type="PROSITE-ProRule" id="PRU00076"/>
    </source>
</evidence>
<feature type="domain" description="EGF-like" evidence="4">
    <location>
        <begin position="344"/>
        <end position="399"/>
    </location>
</feature>
<feature type="domain" description="EGF-like" evidence="4">
    <location>
        <begin position="461"/>
        <end position="503"/>
    </location>
</feature>
<feature type="disulfide bond" evidence="1">
    <location>
        <begin position="172"/>
        <end position="181"/>
    </location>
</feature>
<keyword evidence="1" id="KW-1015">Disulfide bond</keyword>
<feature type="disulfide bond" evidence="1">
    <location>
        <begin position="329"/>
        <end position="338"/>
    </location>
</feature>
<evidence type="ECO:0000256" key="2">
    <source>
        <dbReference type="SAM" id="Phobius"/>
    </source>
</evidence>
<keyword evidence="2" id="KW-0812">Transmembrane</keyword>
<dbReference type="PANTHER" id="PTHR24033:SF151">
    <property type="entry name" value="NOTCH 2"/>
    <property type="match status" value="1"/>
</dbReference>
<dbReference type="InterPro" id="IPR000742">
    <property type="entry name" value="EGF"/>
</dbReference>
<keyword evidence="1" id="KW-0245">EGF-like domain</keyword>
<keyword evidence="2" id="KW-1133">Transmembrane helix</keyword>
<dbReference type="PROSITE" id="PS01186">
    <property type="entry name" value="EGF_2"/>
    <property type="match status" value="2"/>
</dbReference>
<protein>
    <recommendedName>
        <fullName evidence="4">EGF-like domain-containing protein</fullName>
    </recommendedName>
</protein>
<feature type="transmembrane region" description="Helical" evidence="2">
    <location>
        <begin position="529"/>
        <end position="548"/>
    </location>
</feature>
<dbReference type="InterPro" id="IPR051830">
    <property type="entry name" value="NOTCH_homolog"/>
</dbReference>
<feature type="disulfide bond" evidence="1">
    <location>
        <begin position="389"/>
        <end position="398"/>
    </location>
</feature>
<proteinExistence type="predicted"/>
<evidence type="ECO:0000259" key="4">
    <source>
        <dbReference type="PROSITE" id="PS50026"/>
    </source>
</evidence>
<feature type="domain" description="EGF-like" evidence="4">
    <location>
        <begin position="305"/>
        <end position="339"/>
    </location>
</feature>
<feature type="signal peptide" evidence="3">
    <location>
        <begin position="1"/>
        <end position="23"/>
    </location>
</feature>
<dbReference type="PROSITE" id="PS00022">
    <property type="entry name" value="EGF_1"/>
    <property type="match status" value="4"/>
</dbReference>
<accession>A0A7S4SGE5</accession>
<feature type="disulfide bond" evidence="1">
    <location>
        <begin position="348"/>
        <end position="358"/>
    </location>
</feature>
<gene>
    <name evidence="5" type="ORF">DBRI00130_LOCUS34687</name>
</gene>
<dbReference type="SUPFAM" id="SSF57196">
    <property type="entry name" value="EGF/Laminin"/>
    <property type="match status" value="2"/>
</dbReference>
<dbReference type="EMBL" id="HBNS01044793">
    <property type="protein sequence ID" value="CAE4644645.1"/>
    <property type="molecule type" value="Transcribed_RNA"/>
</dbReference>
<dbReference type="Gene3D" id="2.10.25.10">
    <property type="entry name" value="Laminin"/>
    <property type="match status" value="4"/>
</dbReference>
<dbReference type="PROSITE" id="PS50026">
    <property type="entry name" value="EGF_3"/>
    <property type="match status" value="6"/>
</dbReference>
<dbReference type="SMART" id="SM00181">
    <property type="entry name" value="EGF"/>
    <property type="match status" value="9"/>
</dbReference>
<name>A0A7S4SGE5_9STRA</name>
<feature type="chain" id="PRO_5031086225" description="EGF-like domain-containing protein" evidence="3">
    <location>
        <begin position="24"/>
        <end position="589"/>
    </location>
</feature>
<comment type="caution">
    <text evidence="1">Lacks conserved residue(s) required for the propagation of feature annotation.</text>
</comment>
<dbReference type="PANTHER" id="PTHR24033">
    <property type="entry name" value="EGF-LIKE DOMAIN-CONTAINING PROTEIN"/>
    <property type="match status" value="1"/>
</dbReference>
<keyword evidence="2" id="KW-0472">Membrane</keyword>
<feature type="domain" description="EGF-like" evidence="4">
    <location>
        <begin position="242"/>
        <end position="283"/>
    </location>
</feature>
<feature type="disulfide bond" evidence="1">
    <location>
        <begin position="254"/>
        <end position="271"/>
    </location>
</feature>
<evidence type="ECO:0000313" key="5">
    <source>
        <dbReference type="EMBL" id="CAE4644645.1"/>
    </source>
</evidence>
<keyword evidence="3" id="KW-0732">Signal</keyword>
<evidence type="ECO:0000256" key="3">
    <source>
        <dbReference type="SAM" id="SignalP"/>
    </source>
</evidence>
<sequence>MEKLRKAAAITVAISSAISLAGAAAAGEAVEKECTLHCHQHGICAFGQTLTQDTNTSATFPWEQETDENGMYCICDEGYVGLKCHVIQEVCGEASGERERHVCHHGSSCVHKGGEDYSCDCTTAKVNTAGTYCEYKETEKCDDAMFCVNDGACVKHDLHGDSSLAPFYTCRCPNGYEGPHCEYIKGENHNCNLDCKNGGMCVAETFITTPKLTAALNGLTPSTAMEHCSCPRGFIGNLCDMKVEECHTDQGNLCFNGGTCVRDEKSGVNYCDCTTAVSGSGDSFMSYAGPLCRDEATTYCDAIDGRDETQEFCTHGGTCRDKTHEGCDCPDDREGLRCEYTKFSMPECDLDCKNDGKCRFGIKTEEWVDLMHLDGKEGKVHDNGMHCSCPSGFSGVRCDIEYDTCHTLNDKNPHICQHGGSCVLEGTDHLGNNVYGCDCSTSDISVAGMFCEHIAEEFCVKGQESGFSQSFCTNGGKCKSVVEGDETHPGCTCPANFDGDHCEIPVIEIFPTSQNIEKKAVTGNSTRKIVGLTLITLSAGIIISATVYKDLKGRLSHKPKEAPVAHETGMMTPSVEFTEDGEMVDVEII</sequence>
<feature type="disulfide bond" evidence="1">
    <location>
        <begin position="493"/>
        <end position="502"/>
    </location>
</feature>
<reference evidence="5" key="1">
    <citation type="submission" date="2021-01" db="EMBL/GenBank/DDBJ databases">
        <authorList>
            <person name="Corre E."/>
            <person name="Pelletier E."/>
            <person name="Niang G."/>
            <person name="Scheremetjew M."/>
            <person name="Finn R."/>
            <person name="Kale V."/>
            <person name="Holt S."/>
            <person name="Cochrane G."/>
            <person name="Meng A."/>
            <person name="Brown T."/>
            <person name="Cohen L."/>
        </authorList>
    </citation>
    <scope>NUCLEOTIDE SEQUENCE</scope>
    <source>
        <strain evidence="5">GSO104</strain>
    </source>
</reference>
<dbReference type="AlphaFoldDB" id="A0A7S4SGE5"/>
<feature type="domain" description="EGF-like" evidence="4">
    <location>
        <begin position="94"/>
        <end position="134"/>
    </location>
</feature>
<organism evidence="5">
    <name type="scientific">Ditylum brightwellii</name>
    <dbReference type="NCBI Taxonomy" id="49249"/>
    <lineage>
        <taxon>Eukaryota</taxon>
        <taxon>Sar</taxon>
        <taxon>Stramenopiles</taxon>
        <taxon>Ochrophyta</taxon>
        <taxon>Bacillariophyta</taxon>
        <taxon>Mediophyceae</taxon>
        <taxon>Lithodesmiophycidae</taxon>
        <taxon>Lithodesmiales</taxon>
        <taxon>Lithodesmiaceae</taxon>
        <taxon>Ditylum</taxon>
    </lineage>
</organism>
<feature type="domain" description="EGF-like" evidence="4">
    <location>
        <begin position="137"/>
        <end position="182"/>
    </location>
</feature>